<sequence length="280" mass="33170">MLVGNFVLYDIGFEVFLFQRLFVRGHVDQMLSMARMIVAYHNRVVVAVRPVVQILVEFSLCFVRSDDFRFPYVYFGRFFFGRQFVQLFFQFAPKVERVRRIMVGIFRISIVIVVDFASESEDVHFFRSTLSSLITGSFVNVFNMLEPIFHQFVRRSIQFRMFGHPFPPQLLHVDFHCVHLDHVFLMTESERRFFVRVRSLGQQSFEALLKFVRSFDSIGQFVERGNIPFLFPISQPFVHFHSEFEIRLCRFLLLPSLLPLFLGIFSNECVQFIRPGVPFQ</sequence>
<dbReference type="AlphaFoldDB" id="A0A8D8RDD7"/>
<organism evidence="1">
    <name type="scientific">Cacopsylla melanoneura</name>
    <dbReference type="NCBI Taxonomy" id="428564"/>
    <lineage>
        <taxon>Eukaryota</taxon>
        <taxon>Metazoa</taxon>
        <taxon>Ecdysozoa</taxon>
        <taxon>Arthropoda</taxon>
        <taxon>Hexapoda</taxon>
        <taxon>Insecta</taxon>
        <taxon>Pterygota</taxon>
        <taxon>Neoptera</taxon>
        <taxon>Paraneoptera</taxon>
        <taxon>Hemiptera</taxon>
        <taxon>Sternorrhyncha</taxon>
        <taxon>Psylloidea</taxon>
        <taxon>Psyllidae</taxon>
        <taxon>Psyllinae</taxon>
        <taxon>Cacopsylla</taxon>
    </lineage>
</organism>
<accession>A0A8D8RDD7</accession>
<protein>
    <submittedName>
        <fullName evidence="1">Uncharacterized protein</fullName>
    </submittedName>
</protein>
<reference evidence="1" key="1">
    <citation type="submission" date="2021-05" db="EMBL/GenBank/DDBJ databases">
        <authorList>
            <person name="Alioto T."/>
            <person name="Alioto T."/>
            <person name="Gomez Garrido J."/>
        </authorList>
    </citation>
    <scope>NUCLEOTIDE SEQUENCE</scope>
</reference>
<evidence type="ECO:0000313" key="1">
    <source>
        <dbReference type="EMBL" id="CAG6649193.1"/>
    </source>
</evidence>
<dbReference type="EMBL" id="HBUF01156236">
    <property type="protein sequence ID" value="CAG6649193.1"/>
    <property type="molecule type" value="Transcribed_RNA"/>
</dbReference>
<proteinExistence type="predicted"/>
<name>A0A8D8RDD7_9HEMI</name>